<protein>
    <submittedName>
        <fullName evidence="2">Uncharacterized protein</fullName>
    </submittedName>
</protein>
<keyword evidence="3" id="KW-1185">Reference proteome</keyword>
<reference evidence="2 3" key="1">
    <citation type="submission" date="2018-05" db="EMBL/GenBank/DDBJ databases">
        <title>Complete genome sequence of sponge-derived Streptomyces sp. HNM0039.</title>
        <authorList>
            <person name="Huang X."/>
            <person name="Zhou S."/>
        </authorList>
    </citation>
    <scope>NUCLEOTIDE SEQUENCE [LARGE SCALE GENOMIC DNA]</scope>
    <source>
        <strain evidence="2 3">HNM0039</strain>
    </source>
</reference>
<feature type="compositionally biased region" description="Low complexity" evidence="1">
    <location>
        <begin position="38"/>
        <end position="48"/>
    </location>
</feature>
<dbReference type="Proteomes" id="UP000244900">
    <property type="component" value="Chromosome"/>
</dbReference>
<dbReference type="EMBL" id="CP029188">
    <property type="protein sequence ID" value="AWI27570.1"/>
    <property type="molecule type" value="Genomic_DNA"/>
</dbReference>
<dbReference type="KEGG" id="stir:DDW44_01360"/>
<accession>A0A2S1SME5</accession>
<evidence type="ECO:0000313" key="3">
    <source>
        <dbReference type="Proteomes" id="UP000244900"/>
    </source>
</evidence>
<name>A0A2S1SME5_9ACTN</name>
<organism evidence="2 3">
    <name type="scientific">Streptomyces tirandamycinicus</name>
    <dbReference type="NCBI Taxonomy" id="2174846"/>
    <lineage>
        <taxon>Bacteria</taxon>
        <taxon>Bacillati</taxon>
        <taxon>Actinomycetota</taxon>
        <taxon>Actinomycetes</taxon>
        <taxon>Kitasatosporales</taxon>
        <taxon>Streptomycetaceae</taxon>
        <taxon>Streptomyces</taxon>
    </lineage>
</organism>
<feature type="compositionally biased region" description="Gly residues" evidence="1">
    <location>
        <begin position="74"/>
        <end position="100"/>
    </location>
</feature>
<gene>
    <name evidence="2" type="ORF">DDW44_01360</name>
</gene>
<evidence type="ECO:0000256" key="1">
    <source>
        <dbReference type="SAM" id="MobiDB-lite"/>
    </source>
</evidence>
<feature type="compositionally biased region" description="Basic residues" evidence="1">
    <location>
        <begin position="102"/>
        <end position="120"/>
    </location>
</feature>
<dbReference type="AlphaFoldDB" id="A0A2S1SME5"/>
<sequence length="146" mass="14605">MRSTGYPCRKSGTGGTRQNLAARTDNADLEPGPGGSRSAGRTGAGQRRTAQDSAGQGTRIRRTAASPGEEERTGGTGGFGGCGGCGGYGRTSGTGTGGPVGRSRRSGARFPRCVHGRALRVMRSGPPAPLAVQSGPGLSSLESEEA</sequence>
<feature type="region of interest" description="Disordered" evidence="1">
    <location>
        <begin position="1"/>
        <end position="146"/>
    </location>
</feature>
<proteinExistence type="predicted"/>
<evidence type="ECO:0000313" key="2">
    <source>
        <dbReference type="EMBL" id="AWI27570.1"/>
    </source>
</evidence>